<feature type="chain" id="PRO_5025507295" evidence="2">
    <location>
        <begin position="22"/>
        <end position="587"/>
    </location>
</feature>
<keyword evidence="2" id="KW-0732">Signal</keyword>
<reference evidence="3" key="1">
    <citation type="journal article" date="2020" name="Stud. Mycol.">
        <title>101 Dothideomycetes genomes: a test case for predicting lifestyles and emergence of pathogens.</title>
        <authorList>
            <person name="Haridas S."/>
            <person name="Albert R."/>
            <person name="Binder M."/>
            <person name="Bloem J."/>
            <person name="Labutti K."/>
            <person name="Salamov A."/>
            <person name="Andreopoulos B."/>
            <person name="Baker S."/>
            <person name="Barry K."/>
            <person name="Bills G."/>
            <person name="Bluhm B."/>
            <person name="Cannon C."/>
            <person name="Castanera R."/>
            <person name="Culley D."/>
            <person name="Daum C."/>
            <person name="Ezra D."/>
            <person name="Gonzalez J."/>
            <person name="Henrissat B."/>
            <person name="Kuo A."/>
            <person name="Liang C."/>
            <person name="Lipzen A."/>
            <person name="Lutzoni F."/>
            <person name="Magnuson J."/>
            <person name="Mondo S."/>
            <person name="Nolan M."/>
            <person name="Ohm R."/>
            <person name="Pangilinan J."/>
            <person name="Park H.-J."/>
            <person name="Ramirez L."/>
            <person name="Alfaro M."/>
            <person name="Sun H."/>
            <person name="Tritt A."/>
            <person name="Yoshinaga Y."/>
            <person name="Zwiers L.-H."/>
            <person name="Turgeon B."/>
            <person name="Goodwin S."/>
            <person name="Spatafora J."/>
            <person name="Crous P."/>
            <person name="Grigoriev I."/>
        </authorList>
    </citation>
    <scope>NUCLEOTIDE SEQUENCE</scope>
    <source>
        <strain evidence="3">CBS 627.86</strain>
    </source>
</reference>
<evidence type="ECO:0000313" key="4">
    <source>
        <dbReference type="Proteomes" id="UP000799770"/>
    </source>
</evidence>
<feature type="region of interest" description="Disordered" evidence="1">
    <location>
        <begin position="529"/>
        <end position="557"/>
    </location>
</feature>
<evidence type="ECO:0000256" key="2">
    <source>
        <dbReference type="SAM" id="SignalP"/>
    </source>
</evidence>
<dbReference type="EMBL" id="ML977324">
    <property type="protein sequence ID" value="KAF2114881.1"/>
    <property type="molecule type" value="Genomic_DNA"/>
</dbReference>
<feature type="compositionally biased region" description="Basic and acidic residues" evidence="1">
    <location>
        <begin position="542"/>
        <end position="557"/>
    </location>
</feature>
<accession>A0A6A5Z900</accession>
<evidence type="ECO:0000313" key="3">
    <source>
        <dbReference type="EMBL" id="KAF2114881.1"/>
    </source>
</evidence>
<dbReference type="AlphaFoldDB" id="A0A6A5Z900"/>
<organism evidence="3 4">
    <name type="scientific">Lophiotrema nucula</name>
    <dbReference type="NCBI Taxonomy" id="690887"/>
    <lineage>
        <taxon>Eukaryota</taxon>
        <taxon>Fungi</taxon>
        <taxon>Dikarya</taxon>
        <taxon>Ascomycota</taxon>
        <taxon>Pezizomycotina</taxon>
        <taxon>Dothideomycetes</taxon>
        <taxon>Pleosporomycetidae</taxon>
        <taxon>Pleosporales</taxon>
        <taxon>Lophiotremataceae</taxon>
        <taxon>Lophiotrema</taxon>
    </lineage>
</organism>
<name>A0A6A5Z900_9PLEO</name>
<sequence>MIGLEPTLLLAAGLQLAAVHSAVIPRSSEPSAPTVTGNIFTVPHESEADIVSKYRLGWLTSVFDLTVGSTSPASSNALGPSTKLKPDQGNTWIISYAGPTSTPTTTPTSISVKTVFVAPSPRAALSDGTITVAGESATRTLITREPALHAESTSSAASTSTRIRETEATHDISYLPHDPLDVCVALAHREASVAKFRECVDERIGKVIQDKLYQEDFACHSPLWDLPGRPRICSVFLCRDLELFGHNEARVNKCYARSIAELTRYGKPATTSTSNPGHRHWEAFDLLCKGLPGICNHDEYRPILDHCSALLAIGADKEEVKKCVEEEMARTVTEMTVNEATLSEATHEESRLEKKQLADPVTYHGHWKPGYDPNCDLISHNDTGYWSCSFSHMILSDDATPGDWEDQMKYCRSTFVSRDDVLSECKYPLDYETSRTPDFPIGRPLFPDPGFPPSLAKREGQLATSAQEDEEWDPEHDSNCNFIPGKTPYFQCRYLLTALRSFGIWDELRYCDRFPDGWPGQLICSFPREWEPTTTPETPSLAKRESSDDNAGEMEKRQTVDVIGPCIKIVGNHCLQFEGPHESSWGE</sequence>
<feature type="signal peptide" evidence="2">
    <location>
        <begin position="1"/>
        <end position="21"/>
    </location>
</feature>
<proteinExistence type="predicted"/>
<dbReference type="Proteomes" id="UP000799770">
    <property type="component" value="Unassembled WGS sequence"/>
</dbReference>
<gene>
    <name evidence="3" type="ORF">BDV96DRAFT_87420</name>
</gene>
<evidence type="ECO:0000256" key="1">
    <source>
        <dbReference type="SAM" id="MobiDB-lite"/>
    </source>
</evidence>
<keyword evidence="4" id="KW-1185">Reference proteome</keyword>
<protein>
    <submittedName>
        <fullName evidence="3">Uncharacterized protein</fullName>
    </submittedName>
</protein>
<feature type="region of interest" description="Disordered" evidence="1">
    <location>
        <begin position="450"/>
        <end position="476"/>
    </location>
</feature>